<dbReference type="InterPro" id="IPR011032">
    <property type="entry name" value="GroES-like_sf"/>
</dbReference>
<dbReference type="SMART" id="SM00822">
    <property type="entry name" value="PKS_KR"/>
    <property type="match status" value="1"/>
</dbReference>
<keyword evidence="14" id="KW-1185">Reference proteome</keyword>
<dbReference type="EMBL" id="JAKLMC020000046">
    <property type="protein sequence ID" value="KAK5948567.1"/>
    <property type="molecule type" value="Genomic_DNA"/>
</dbReference>
<dbReference type="InterPro" id="IPR013968">
    <property type="entry name" value="PKS_KR"/>
</dbReference>
<evidence type="ECO:0000259" key="10">
    <source>
        <dbReference type="PROSITE" id="PS50075"/>
    </source>
</evidence>
<dbReference type="InterPro" id="IPR016036">
    <property type="entry name" value="Malonyl_transacylase_ACP-bd"/>
</dbReference>
<dbReference type="GO" id="GO:0016491">
    <property type="term" value="F:oxidoreductase activity"/>
    <property type="evidence" value="ECO:0007669"/>
    <property type="project" value="UniProtKB-KW"/>
</dbReference>
<dbReference type="Gene3D" id="3.40.50.720">
    <property type="entry name" value="NAD(P)-binding Rossmann-like Domain"/>
    <property type="match status" value="1"/>
</dbReference>
<dbReference type="InterPro" id="IPR036736">
    <property type="entry name" value="ACP-like_sf"/>
</dbReference>
<dbReference type="Gene3D" id="3.40.366.10">
    <property type="entry name" value="Malonyl-Coenzyme A Acyl Carrier Protein, domain 2"/>
    <property type="match status" value="1"/>
</dbReference>
<dbReference type="SUPFAM" id="SSF52151">
    <property type="entry name" value="FabD/lysophospholipase-like"/>
    <property type="match status" value="1"/>
</dbReference>
<dbReference type="InterPro" id="IPR029063">
    <property type="entry name" value="SAM-dependent_MTases_sf"/>
</dbReference>
<dbReference type="Pfam" id="PF21089">
    <property type="entry name" value="PKS_DH_N"/>
    <property type="match status" value="1"/>
</dbReference>
<dbReference type="PROSITE" id="PS52004">
    <property type="entry name" value="KS3_2"/>
    <property type="match status" value="1"/>
</dbReference>
<dbReference type="InterPro" id="IPR020807">
    <property type="entry name" value="PKS_DH"/>
</dbReference>
<feature type="active site" description="Proton acceptor; for dehydratase activity" evidence="8">
    <location>
        <position position="1019"/>
    </location>
</feature>
<feature type="domain" description="PKS/mFAS DH" evidence="12">
    <location>
        <begin position="987"/>
        <end position="1305"/>
    </location>
</feature>
<dbReference type="FunFam" id="3.40.50.720:FF:000209">
    <property type="entry name" value="Polyketide synthase Pks12"/>
    <property type="match status" value="1"/>
</dbReference>
<dbReference type="InterPro" id="IPR049552">
    <property type="entry name" value="PKS_DH_N"/>
</dbReference>
<dbReference type="PROSITE" id="PS00606">
    <property type="entry name" value="KS3_1"/>
    <property type="match status" value="1"/>
</dbReference>
<dbReference type="GO" id="GO:0004312">
    <property type="term" value="F:fatty acid synthase activity"/>
    <property type="evidence" value="ECO:0007669"/>
    <property type="project" value="TreeGrafter"/>
</dbReference>
<protein>
    <submittedName>
        <fullName evidence="13">Type I Iterative PKS</fullName>
    </submittedName>
</protein>
<feature type="active site" description="Proton donor; for dehydratase activity" evidence="8">
    <location>
        <position position="1216"/>
    </location>
</feature>
<evidence type="ECO:0000256" key="3">
    <source>
        <dbReference type="ARBA" id="ARBA00022679"/>
    </source>
</evidence>
<dbReference type="InterPro" id="IPR020843">
    <property type="entry name" value="ER"/>
</dbReference>
<keyword evidence="6" id="KW-0511">Multifunctional enzyme</keyword>
<evidence type="ECO:0000256" key="1">
    <source>
        <dbReference type="ARBA" id="ARBA00022450"/>
    </source>
</evidence>
<dbReference type="PANTHER" id="PTHR43775">
    <property type="entry name" value="FATTY ACID SYNTHASE"/>
    <property type="match status" value="1"/>
</dbReference>
<dbReference type="InterPro" id="IPR013154">
    <property type="entry name" value="ADH-like_N"/>
</dbReference>
<dbReference type="InterPro" id="IPR049551">
    <property type="entry name" value="PKS_DH_C"/>
</dbReference>
<comment type="caution">
    <text evidence="13">The sequence shown here is derived from an EMBL/GenBank/DDBJ whole genome shotgun (WGS) entry which is preliminary data.</text>
</comment>
<dbReference type="Gene3D" id="3.40.47.10">
    <property type="match status" value="1"/>
</dbReference>
<dbReference type="Pfam" id="PF00107">
    <property type="entry name" value="ADH_zinc_N"/>
    <property type="match status" value="1"/>
</dbReference>
<dbReference type="GO" id="GO:0031177">
    <property type="term" value="F:phosphopantetheine binding"/>
    <property type="evidence" value="ECO:0007669"/>
    <property type="project" value="InterPro"/>
</dbReference>
<dbReference type="InterPro" id="IPR018201">
    <property type="entry name" value="Ketoacyl_synth_AS"/>
</dbReference>
<dbReference type="CDD" id="cd05195">
    <property type="entry name" value="enoyl_red"/>
    <property type="match status" value="1"/>
</dbReference>
<dbReference type="GO" id="GO:0030639">
    <property type="term" value="P:polyketide biosynthetic process"/>
    <property type="evidence" value="ECO:0007669"/>
    <property type="project" value="UniProtKB-ARBA"/>
</dbReference>
<dbReference type="Pfam" id="PF02801">
    <property type="entry name" value="Ketoacyl-synt_C"/>
    <property type="match status" value="1"/>
</dbReference>
<dbReference type="PROSITE" id="PS00012">
    <property type="entry name" value="PHOSPHOPANTETHEINE"/>
    <property type="match status" value="1"/>
</dbReference>
<dbReference type="InterPro" id="IPR006162">
    <property type="entry name" value="Ppantetheine_attach_site"/>
</dbReference>
<feature type="compositionally biased region" description="Low complexity" evidence="9">
    <location>
        <begin position="460"/>
        <end position="475"/>
    </location>
</feature>
<evidence type="ECO:0000259" key="11">
    <source>
        <dbReference type="PROSITE" id="PS52004"/>
    </source>
</evidence>
<evidence type="ECO:0000256" key="8">
    <source>
        <dbReference type="PROSITE-ProRule" id="PRU01363"/>
    </source>
</evidence>
<dbReference type="PANTHER" id="PTHR43775:SF29">
    <property type="entry name" value="ASPERFURANONE POLYKETIDE SYNTHASE AFOG-RELATED"/>
    <property type="match status" value="1"/>
</dbReference>
<feature type="region of interest" description="N-terminal hotdog fold" evidence="8">
    <location>
        <begin position="987"/>
        <end position="1122"/>
    </location>
</feature>
<evidence type="ECO:0000313" key="13">
    <source>
        <dbReference type="EMBL" id="KAK5948567.1"/>
    </source>
</evidence>
<dbReference type="InterPro" id="IPR032821">
    <property type="entry name" value="PKS_assoc"/>
</dbReference>
<dbReference type="InterPro" id="IPR014030">
    <property type="entry name" value="Ketoacyl_synth_N"/>
</dbReference>
<dbReference type="InterPro" id="IPR014043">
    <property type="entry name" value="Acyl_transferase_dom"/>
</dbReference>
<keyword evidence="1" id="KW-0596">Phosphopantetheine</keyword>
<feature type="domain" description="Ketosynthase family 3 (KS3)" evidence="11">
    <location>
        <begin position="13"/>
        <end position="438"/>
    </location>
</feature>
<dbReference type="InterPro" id="IPR049900">
    <property type="entry name" value="PKS_mFAS_DH"/>
</dbReference>
<keyword evidence="5" id="KW-0560">Oxidoreductase</keyword>
<dbReference type="Pfam" id="PF14765">
    <property type="entry name" value="PS-DH"/>
    <property type="match status" value="1"/>
</dbReference>
<dbReference type="InterPro" id="IPR036291">
    <property type="entry name" value="NAD(P)-bd_dom_sf"/>
</dbReference>
<dbReference type="InterPro" id="IPR020841">
    <property type="entry name" value="PKS_Beta-ketoAc_synthase_dom"/>
</dbReference>
<dbReference type="SUPFAM" id="SSF53335">
    <property type="entry name" value="S-adenosyl-L-methionine-dependent methyltransferases"/>
    <property type="match status" value="1"/>
</dbReference>
<evidence type="ECO:0000313" key="14">
    <source>
        <dbReference type="Proteomes" id="UP001316803"/>
    </source>
</evidence>
<reference evidence="13 14" key="1">
    <citation type="submission" date="2022-12" db="EMBL/GenBank/DDBJ databases">
        <title>Genomic features and morphological characterization of a novel Knufia sp. strain isolated from spacecraft assembly facility.</title>
        <authorList>
            <person name="Teixeira M."/>
            <person name="Chander A.M."/>
            <person name="Stajich J.E."/>
            <person name="Venkateswaran K."/>
        </authorList>
    </citation>
    <scope>NUCLEOTIDE SEQUENCE [LARGE SCALE GENOMIC DNA]</scope>
    <source>
        <strain evidence="13 14">FJI-L2-BK-P2</strain>
    </source>
</reference>
<dbReference type="SMART" id="SM00823">
    <property type="entry name" value="PKS_PP"/>
    <property type="match status" value="1"/>
</dbReference>
<dbReference type="GO" id="GO:0006633">
    <property type="term" value="P:fatty acid biosynthetic process"/>
    <property type="evidence" value="ECO:0007669"/>
    <property type="project" value="InterPro"/>
</dbReference>
<evidence type="ECO:0000256" key="2">
    <source>
        <dbReference type="ARBA" id="ARBA00022553"/>
    </source>
</evidence>
<dbReference type="SUPFAM" id="SSF53901">
    <property type="entry name" value="Thiolase-like"/>
    <property type="match status" value="1"/>
</dbReference>
<dbReference type="Gene3D" id="1.10.1200.10">
    <property type="entry name" value="ACP-like"/>
    <property type="match status" value="1"/>
</dbReference>
<dbReference type="SMART" id="SM00826">
    <property type="entry name" value="PKS_DH"/>
    <property type="match status" value="1"/>
</dbReference>
<gene>
    <name evidence="13" type="ORF">OHC33_010463</name>
</gene>
<dbReference type="CDD" id="cd00833">
    <property type="entry name" value="PKS"/>
    <property type="match status" value="1"/>
</dbReference>
<dbReference type="SUPFAM" id="SSF50129">
    <property type="entry name" value="GroES-like"/>
    <property type="match status" value="1"/>
</dbReference>
<sequence>MSTTTGFPGGDKTMPLAIVGLGGRFPGDASNPDKLWNLLAEQRSARSSVPENRYNIDGFYHPHAERAGAQNFTTAHFMDRDPEAFDAPFFQLPPNEVKAMDPQQRMCLEVAYEALENAGIRIEDIVASQTAVYTGCFTADYKDMMSHDTDNLPAYFPTGVAPSCLSNRVSWFYDLRGPSMTVDTACSSSLIALHLASAAVRAGEASMALVGGVNFMCSPEYNFTMSALHFLTPDGKCQSFDEKGNGYARGEGCAFIVIKPLDQALKDNDTIRAIIRNTGANQDGKTPGITLPSSDAQAALIRSTYERAGLDLADTGYFEAHGTGTAAGDPIETAALGATFGKVRPEGRPLWVGSIKANIGHLEGASGLAGLTKALYVLEKGMIPGQVWLDKVNPRIQLDAWNLAIPRELTPWPYEGLRRVSINSFGFGGANAHCILDDAYHYLKSRGLTGNHNTTVMHEGSGTSTPNSTPSNGSTDSAVSLSSPFERIDAQDPLSTFSFPFEKLTKTTPKLLVFSSHEQSGVARTTELLATYLKEKLEKTEPESHAQILSQFAYSIGPRRSVLPWKTFAIAGSLEESTTVITETPKPIRSSKAAKIGFVFTGQGAQHYAMGRELWVYPLYAAAVRAADAHLTSIGCSWSVVEELWRDGESSRIDQPLFSQPLCTVVQIGLVDLLRSWGITPSAVVGHSSGEIAAAYAKGAITREDAWSIAYHRGRLSSMIKDLAPRLKGGMLATGVSEEAAQTYLDKITRGKAAVACVNSPSSVTISGDLKAIDQVEEMLKEDGMFARKLKVETAYHSFHMDVIAQQYLEALKSLQPRQEQADAPAMFSSVTGTLIKNTDLGAQYWVDNMLNTVRFGPAVDQLISHSKNRMKRQRAGAKPFVDILVELGPHGALQGPLKQILGDRKKTCQVMSALSRGQDCTRSMLGLAGALFQAGCPVDLGILNNAQAEKTELLVDIPPYAWNHTNKYWCETALAAGYRFRKTPRNDLLGTIDADLNDQEKTWRHHFRLSENPWIEDHSVHNTLLYPAAGMMVMALEAAKEIADSTKPVDGYELKDVVVGKALIVPRDEEGVETKLHLRPWRMGSRADDAAWNEFTIYSRHGKDAWSLNCSGLLRVLYKQGEANSTFTNEVATRNAYHQQRYQQVKKESTTEQAAKQFYDHQRKIGLQLGVTFCNLFEINKGDGQSACAVRVPDMAQTMPSQYMTKHTIHPCTLDAIIQTLLPTVEGRYESLKTAAIPTFIQKLYVSAETPSGPGAVLQTYSEAGYTGMTEAEASVYASVEGWHQPLVVFERIRATRLASLTDSPADSNKLASLRKIAGEFIWKQDISNMSTKEILAHCDVKEDLESSLNQAEELEKAALVYARRAVDAYPASVAAGFPDHLKQLYSSLQELAGSQGASSSKEDRMVSDVAKASAGGELLSKVGKLLPDILQGQTIAKDLAAQQGLLSKFEVAQQGKDSAKAPFAAYLDLLSHYNPGMKVLELGCESNAIIETAVNAMIEITDTTPWFQSYTATGSSVEPADDVAKVISEHKSHVSYKQLDLAKEFATQGFKENEYDLIIVSNLSQRTSTINEVLESAKKVLKPGGKLVLGEVLRKADWYSLVFAALGDGVLRPTRTASDWGSSLTKAGFSGIDFKFADARDDLYNFVVSTLPATAEGSMPNEIVLVEGDRVTDEAEEFSDELEIALAQHSKVTRISLEEVQEMNLTGKACVVLAELQYPVLYQLSHDDFYAIRRICLEAESTTWLTRGGTCECKNPKMGLITGLARTIRQESLGIKLATLDLDPQTVIDSSINPDAVIKVLKSHSLQNVDQEYAIRHGVFMTPRVHLNKGANDLIATLNMEQQPEPGHFKQEARALTLTVGTPGMLDTLYFKDDEVYQQPLRPGDIEIEVKASGLNFMDIMVAMDQIQEPAIGLECAGIVTRTGSAVTRFRQGDRVMTWLLGGLSNYARNDESMFQKVPDHMTLEIAASLPMIYCTAWQSLIEEARLQPEDKVLIHAAAGGVGQASIMIAQHVGAEIFVTVGSQEKKDHVQKLYGIPDDHIFNSRDLSFVDGIRRMTKGQGVDVILNSLAGEALRESWNCLAWFGRFIELGKKDITGNTGLEMGPFLRNQSFHAVNIIGTLRACVPRAARMFDKTMKFFYGAECAAVRPVTVMGFDQVEQGFRALQSGKNMGKIVFRAENDALVRAIPQKVRDAKFSADATYVLSGGLGGLGRSLSQWMVEHGAKNLAFLSRSGSSKPAARAQIDSLEAQDVRVKVCACDIGNPAHVRKAVREIQSEMPQIKGVVQAAMSLADAAYTNMTPEQWTLSVNPKASGTWNLHHFMPKDLEFFVMLASSSGAAGNRGQANYAAGNTFQDALSHHRRSKGMTAVAIDVGPVLGSGHVAENTELIDSLAAQGYTALREEEFLALIQAGITGVTVSGEEIPGQLVTGFATGGLVAAEGWEMPYYLEDPKMRHLMLVDVEAGSSGNSGAAGIQSEMAEVTSVAAGTDIAIGAMTQKLAKLMMVSPDDIDVNKPISTYGVDSLTAVEIRAWAFRELQSDISVFDIMSATPISTLARTIVLRSKLISKEVVAADA</sequence>
<dbReference type="Pfam" id="PF08240">
    <property type="entry name" value="ADH_N"/>
    <property type="match status" value="1"/>
</dbReference>
<dbReference type="GO" id="GO:0004315">
    <property type="term" value="F:3-oxoacyl-[acyl-carrier-protein] synthase activity"/>
    <property type="evidence" value="ECO:0007669"/>
    <property type="project" value="InterPro"/>
</dbReference>
<dbReference type="InterPro" id="IPR050091">
    <property type="entry name" value="PKS_NRPS_Biosynth_Enz"/>
</dbReference>
<feature type="region of interest" description="C-terminal hotdog fold" evidence="8">
    <location>
        <begin position="1151"/>
        <end position="1305"/>
    </location>
</feature>
<dbReference type="Proteomes" id="UP001316803">
    <property type="component" value="Unassembled WGS sequence"/>
</dbReference>
<dbReference type="Pfam" id="PF00698">
    <property type="entry name" value="Acyl_transf_1"/>
    <property type="match status" value="1"/>
</dbReference>
<dbReference type="InterPro" id="IPR042104">
    <property type="entry name" value="PKS_dehydratase_sf"/>
</dbReference>
<feature type="region of interest" description="Disordered" evidence="9">
    <location>
        <begin position="454"/>
        <end position="480"/>
    </location>
</feature>
<evidence type="ECO:0000256" key="6">
    <source>
        <dbReference type="ARBA" id="ARBA00023268"/>
    </source>
</evidence>
<dbReference type="Pfam" id="PF23114">
    <property type="entry name" value="NAD-bd_HRPKS_sdrA"/>
    <property type="match status" value="1"/>
</dbReference>
<evidence type="ECO:0000256" key="4">
    <source>
        <dbReference type="ARBA" id="ARBA00022857"/>
    </source>
</evidence>
<dbReference type="InterPro" id="IPR056501">
    <property type="entry name" value="NAD-bd_HRPKS_sdrA"/>
</dbReference>
<dbReference type="InterPro" id="IPR014031">
    <property type="entry name" value="Ketoacyl_synth_C"/>
</dbReference>
<dbReference type="InterPro" id="IPR016035">
    <property type="entry name" value="Acyl_Trfase/lysoPLipase"/>
</dbReference>
<dbReference type="Pfam" id="PF08659">
    <property type="entry name" value="KR"/>
    <property type="match status" value="1"/>
</dbReference>
<dbReference type="SUPFAM" id="SSF47336">
    <property type="entry name" value="ACP-like"/>
    <property type="match status" value="1"/>
</dbReference>
<evidence type="ECO:0000256" key="7">
    <source>
        <dbReference type="ARBA" id="ARBA00023315"/>
    </source>
</evidence>
<dbReference type="Gene3D" id="3.90.180.10">
    <property type="entry name" value="Medium-chain alcohol dehydrogenases, catalytic domain"/>
    <property type="match status" value="1"/>
</dbReference>
<dbReference type="SUPFAM" id="SSF51735">
    <property type="entry name" value="NAD(P)-binding Rossmann-fold domains"/>
    <property type="match status" value="2"/>
</dbReference>
<feature type="domain" description="Carrier" evidence="10">
    <location>
        <begin position="2487"/>
        <end position="2565"/>
    </location>
</feature>
<dbReference type="Pfam" id="PF16197">
    <property type="entry name" value="KAsynt_C_assoc"/>
    <property type="match status" value="1"/>
</dbReference>
<dbReference type="InterPro" id="IPR057326">
    <property type="entry name" value="KR_dom"/>
</dbReference>
<dbReference type="SUPFAM" id="SSF55048">
    <property type="entry name" value="Probable ACP-binding domain of malonyl-CoA ACP transacylase"/>
    <property type="match status" value="1"/>
</dbReference>
<accession>A0AAN8EE97</accession>
<dbReference type="Pfam" id="PF23297">
    <property type="entry name" value="ACP_SdgA_C"/>
    <property type="match status" value="1"/>
</dbReference>
<keyword evidence="7" id="KW-0012">Acyltransferase</keyword>
<organism evidence="13 14">
    <name type="scientific">Knufia fluminis</name>
    <dbReference type="NCBI Taxonomy" id="191047"/>
    <lineage>
        <taxon>Eukaryota</taxon>
        <taxon>Fungi</taxon>
        <taxon>Dikarya</taxon>
        <taxon>Ascomycota</taxon>
        <taxon>Pezizomycotina</taxon>
        <taxon>Eurotiomycetes</taxon>
        <taxon>Chaetothyriomycetidae</taxon>
        <taxon>Chaetothyriales</taxon>
        <taxon>Trichomeriaceae</taxon>
        <taxon>Knufia</taxon>
    </lineage>
</organism>
<dbReference type="Gene3D" id="3.10.129.110">
    <property type="entry name" value="Polyketide synthase dehydratase"/>
    <property type="match status" value="1"/>
</dbReference>
<keyword evidence="3" id="KW-0808">Transferase</keyword>
<dbReference type="InterPro" id="IPR016039">
    <property type="entry name" value="Thiolase-like"/>
</dbReference>
<dbReference type="Gene3D" id="3.40.50.150">
    <property type="entry name" value="Vaccinia Virus protein VP39"/>
    <property type="match status" value="1"/>
</dbReference>
<name>A0AAN8EE97_9EURO</name>
<dbReference type="InterPro" id="IPR001227">
    <property type="entry name" value="Ac_transferase_dom_sf"/>
</dbReference>
<dbReference type="GO" id="GO:1901336">
    <property type="term" value="P:lactone biosynthetic process"/>
    <property type="evidence" value="ECO:0007669"/>
    <property type="project" value="UniProtKB-ARBA"/>
</dbReference>
<proteinExistence type="predicted"/>
<evidence type="ECO:0000256" key="9">
    <source>
        <dbReference type="SAM" id="MobiDB-lite"/>
    </source>
</evidence>
<keyword evidence="4" id="KW-0521">NADP</keyword>
<dbReference type="SMART" id="SM00827">
    <property type="entry name" value="PKS_AT"/>
    <property type="match status" value="1"/>
</dbReference>
<keyword evidence="2" id="KW-0597">Phosphoprotein</keyword>
<dbReference type="InterPro" id="IPR009081">
    <property type="entry name" value="PP-bd_ACP"/>
</dbReference>
<dbReference type="InterPro" id="IPR013149">
    <property type="entry name" value="ADH-like_C"/>
</dbReference>
<dbReference type="Pfam" id="PF00109">
    <property type="entry name" value="ketoacyl-synt"/>
    <property type="match status" value="1"/>
</dbReference>
<dbReference type="PROSITE" id="PS50075">
    <property type="entry name" value="CARRIER"/>
    <property type="match status" value="1"/>
</dbReference>
<dbReference type="SMART" id="SM00829">
    <property type="entry name" value="PKS_ER"/>
    <property type="match status" value="1"/>
</dbReference>
<dbReference type="PROSITE" id="PS52019">
    <property type="entry name" value="PKS_MFAS_DH"/>
    <property type="match status" value="1"/>
</dbReference>
<evidence type="ECO:0000256" key="5">
    <source>
        <dbReference type="ARBA" id="ARBA00023002"/>
    </source>
</evidence>
<evidence type="ECO:0000259" key="12">
    <source>
        <dbReference type="PROSITE" id="PS52019"/>
    </source>
</evidence>
<dbReference type="SMART" id="SM00825">
    <property type="entry name" value="PKS_KS"/>
    <property type="match status" value="1"/>
</dbReference>
<dbReference type="InterPro" id="IPR020806">
    <property type="entry name" value="PKS_PP-bd"/>
</dbReference>